<gene>
    <name evidence="7" type="ORF">H1R20_g2679</name>
</gene>
<dbReference type="Pfam" id="PF01185">
    <property type="entry name" value="Hydrophobin"/>
    <property type="match status" value="1"/>
</dbReference>
<dbReference type="CDD" id="cd23507">
    <property type="entry name" value="hydrophobin_I"/>
    <property type="match status" value="1"/>
</dbReference>
<evidence type="ECO:0000256" key="4">
    <source>
        <dbReference type="ARBA" id="ARBA00022525"/>
    </source>
</evidence>
<proteinExistence type="inferred from homology"/>
<name>A0A9W8MN02_9AGAR</name>
<organism evidence="7 8">
    <name type="scientific">Candolleomyces eurysporus</name>
    <dbReference type="NCBI Taxonomy" id="2828524"/>
    <lineage>
        <taxon>Eukaryota</taxon>
        <taxon>Fungi</taxon>
        <taxon>Dikarya</taxon>
        <taxon>Basidiomycota</taxon>
        <taxon>Agaricomycotina</taxon>
        <taxon>Agaricomycetes</taxon>
        <taxon>Agaricomycetidae</taxon>
        <taxon>Agaricales</taxon>
        <taxon>Agaricineae</taxon>
        <taxon>Psathyrellaceae</taxon>
        <taxon>Candolleomyces</taxon>
    </lineage>
</organism>
<dbReference type="Proteomes" id="UP001140091">
    <property type="component" value="Unassembled WGS sequence"/>
</dbReference>
<dbReference type="InterPro" id="IPR001338">
    <property type="entry name" value="Class_I_Hydrophobin"/>
</dbReference>
<evidence type="ECO:0000256" key="1">
    <source>
        <dbReference type="ARBA" id="ARBA00004191"/>
    </source>
</evidence>
<keyword evidence="3" id="KW-0134">Cell wall</keyword>
<comment type="caution">
    <text evidence="7">The sequence shown here is derived from an EMBL/GenBank/DDBJ whole genome shotgun (WGS) entry which is preliminary data.</text>
</comment>
<accession>A0A9W8MN02</accession>
<keyword evidence="4" id="KW-0964">Secreted</keyword>
<evidence type="ECO:0000313" key="7">
    <source>
        <dbReference type="EMBL" id="KAJ2934434.1"/>
    </source>
</evidence>
<reference evidence="7" key="1">
    <citation type="submission" date="2022-06" db="EMBL/GenBank/DDBJ databases">
        <title>Genome Sequence of Candolleomyces eurysporus.</title>
        <authorList>
            <person name="Buettner E."/>
        </authorList>
    </citation>
    <scope>NUCLEOTIDE SEQUENCE</scope>
    <source>
        <strain evidence="7">VTCC 930004</strain>
    </source>
</reference>
<dbReference type="SMART" id="SM00075">
    <property type="entry name" value="HYDRO"/>
    <property type="match status" value="1"/>
</dbReference>
<dbReference type="GO" id="GO:0009277">
    <property type="term" value="C:fungal-type cell wall"/>
    <property type="evidence" value="ECO:0007669"/>
    <property type="project" value="InterPro"/>
</dbReference>
<keyword evidence="8" id="KW-1185">Reference proteome</keyword>
<evidence type="ECO:0000256" key="6">
    <source>
        <dbReference type="SAM" id="MobiDB-lite"/>
    </source>
</evidence>
<protein>
    <submittedName>
        <fullName evidence="7">Uncharacterized protein</fullName>
    </submittedName>
</protein>
<dbReference type="Pfam" id="PF18759">
    <property type="entry name" value="Plavaka"/>
    <property type="match status" value="1"/>
</dbReference>
<sequence>MNSFELGEWFINAGSQLSVAGLQQLVNLAQNPGFVEDIGAADWPKVLKSLGSDEGTPSNDGSDQWIDDDGWKVTPVSITVPIAKVMETRTVGSLYHRSIVSVVRNKISSSPNMRFFHYDPFEVLWQPDPNAPPMRVHSELYNSEAFLNAHRELQDSPPPPGCSRPRVVAGLMFWSDETHLATFSSQRLWPCYMCFGNESKYRRSKSSLNLCHHVAYFEKPSDEFKEFVTSKFQGRLPPKSFLAHCKMEMFHAQWEILLDDELLDAIQNGIVIMCQDGVERRFYIRIFTYSADYPEKVLIATIRNLGDCPCPRCLAKKEQLDQLGTAADILIRETNTRRDDDARRKLVEDAILKIQTQGVALSGKIVGKILKPQSLQPNAFSKRLRTAKFDIFSALTVDLLHEFELGVWKALFIHLLRVLEASQKHDVLVHELDKQYRLVPAFGKTIRRFSLNVSEMKKKAAQDYKDLLQCAIPVFDNLLPNKKHGRAVVSILYKCAKWHALAKLRTHTDATLQLFETETIELGEEFHKFIETVCTEIQTKELATEVAARQRREQRKLLKESKAAKQATKDGDATAPKTPSLDKSTSHLLRLISVDGNLKGYIRSNCLPINVLALGLGASCLSQQVCCQDNYYNGLINVGCFPINVSL</sequence>
<feature type="compositionally biased region" description="Basic and acidic residues" evidence="6">
    <location>
        <begin position="558"/>
        <end position="572"/>
    </location>
</feature>
<dbReference type="AlphaFoldDB" id="A0A9W8MN02"/>
<keyword evidence="5" id="KW-1015">Disulfide bond</keyword>
<dbReference type="InterPro" id="IPR041078">
    <property type="entry name" value="Plavaka"/>
</dbReference>
<feature type="non-terminal residue" evidence="7">
    <location>
        <position position="1"/>
    </location>
</feature>
<evidence type="ECO:0000256" key="3">
    <source>
        <dbReference type="ARBA" id="ARBA00022512"/>
    </source>
</evidence>
<dbReference type="OrthoDB" id="3208495at2759"/>
<evidence type="ECO:0000256" key="2">
    <source>
        <dbReference type="ARBA" id="ARBA00010446"/>
    </source>
</evidence>
<evidence type="ECO:0000313" key="8">
    <source>
        <dbReference type="Proteomes" id="UP001140091"/>
    </source>
</evidence>
<dbReference type="EMBL" id="JANBPK010000718">
    <property type="protein sequence ID" value="KAJ2934434.1"/>
    <property type="molecule type" value="Genomic_DNA"/>
</dbReference>
<feature type="region of interest" description="Disordered" evidence="6">
    <location>
        <begin position="558"/>
        <end position="582"/>
    </location>
</feature>
<dbReference type="GO" id="GO:0005199">
    <property type="term" value="F:structural constituent of cell wall"/>
    <property type="evidence" value="ECO:0007669"/>
    <property type="project" value="InterPro"/>
</dbReference>
<evidence type="ECO:0000256" key="5">
    <source>
        <dbReference type="ARBA" id="ARBA00023157"/>
    </source>
</evidence>
<comment type="similarity">
    <text evidence="2">Belongs to the fungal hydrophobin family.</text>
</comment>
<comment type="subcellular location">
    <subcellularLocation>
        <location evidence="1">Secreted</location>
        <location evidence="1">Cell wall</location>
    </subcellularLocation>
</comment>